<dbReference type="EMBL" id="HBNR01010822">
    <property type="protein sequence ID" value="CAE4567397.1"/>
    <property type="molecule type" value="Transcribed_RNA"/>
</dbReference>
<feature type="compositionally biased region" description="Basic and acidic residues" evidence="1">
    <location>
        <begin position="124"/>
        <end position="144"/>
    </location>
</feature>
<reference evidence="3" key="1">
    <citation type="submission" date="2021-01" db="EMBL/GenBank/DDBJ databases">
        <authorList>
            <person name="Corre E."/>
            <person name="Pelletier E."/>
            <person name="Niang G."/>
            <person name="Scheremetjew M."/>
            <person name="Finn R."/>
            <person name="Kale V."/>
            <person name="Holt S."/>
            <person name="Cochrane G."/>
            <person name="Meng A."/>
            <person name="Brown T."/>
            <person name="Cohen L."/>
        </authorList>
    </citation>
    <scope>NUCLEOTIDE SEQUENCE</scope>
    <source>
        <strain evidence="3">CCMP3105</strain>
    </source>
</reference>
<dbReference type="GO" id="GO:0016747">
    <property type="term" value="F:acyltransferase activity, transferring groups other than amino-acyl groups"/>
    <property type="evidence" value="ECO:0007669"/>
    <property type="project" value="InterPro"/>
</dbReference>
<evidence type="ECO:0000259" key="2">
    <source>
        <dbReference type="PROSITE" id="PS51186"/>
    </source>
</evidence>
<dbReference type="SUPFAM" id="SSF55729">
    <property type="entry name" value="Acyl-CoA N-acyltransferases (Nat)"/>
    <property type="match status" value="1"/>
</dbReference>
<feature type="region of interest" description="Disordered" evidence="1">
    <location>
        <begin position="110"/>
        <end position="144"/>
    </location>
</feature>
<proteinExistence type="predicted"/>
<dbReference type="InterPro" id="IPR000182">
    <property type="entry name" value="GNAT_dom"/>
</dbReference>
<gene>
    <name evidence="3" type="ORF">AMON00008_LOCUS7016</name>
</gene>
<name>A0A7S4UH99_9DINO</name>
<dbReference type="AlphaFoldDB" id="A0A7S4UH99"/>
<evidence type="ECO:0000256" key="1">
    <source>
        <dbReference type="SAM" id="MobiDB-lite"/>
    </source>
</evidence>
<dbReference type="Gene3D" id="3.40.630.30">
    <property type="match status" value="1"/>
</dbReference>
<dbReference type="InterPro" id="IPR016181">
    <property type="entry name" value="Acyl_CoA_acyltransferase"/>
</dbReference>
<evidence type="ECO:0000313" key="3">
    <source>
        <dbReference type="EMBL" id="CAE4567397.1"/>
    </source>
</evidence>
<feature type="domain" description="N-acetyltransferase" evidence="2">
    <location>
        <begin position="156"/>
        <end position="307"/>
    </location>
</feature>
<accession>A0A7S4UH99</accession>
<sequence>MFDFDLDDLWDENIEAELLGPWVYIGKKGLTQYRVSRGKDQKLVFEGPDATGGQLSGTLQPQGPWLQAELLGEEGEAAGIIRLRFAEERQAVLSNFRRLADVPWGKDIVAHRAPPPAASGGAGTDERPAAPREPQAEAEKSPWEPWSHWKDEFRRIEVRAVAKEKELVSRWAIEASKLSLAAFGFNVVAGAGRAIATGDIEVACLAKGGTFIGFAMFGPVENKPAIEVHYLAVKDPFKRCGCGAMLLGYVRERCLAVGASQILATCRWHYIGYYLGLGFDFGQDPGNLYSTEAMTNLHHVRFDVRRQFKRPVLVPAVATTVCRRCSGPRSKRSGAGRRAEARGDARQAASRLEEWQRCSVCQEAFEEDH</sequence>
<dbReference type="PROSITE" id="PS51186">
    <property type="entry name" value="GNAT"/>
    <property type="match status" value="1"/>
</dbReference>
<dbReference type="Pfam" id="PF00583">
    <property type="entry name" value="Acetyltransf_1"/>
    <property type="match status" value="1"/>
</dbReference>
<protein>
    <recommendedName>
        <fullName evidence="2">N-acetyltransferase domain-containing protein</fullName>
    </recommendedName>
</protein>
<organism evidence="3">
    <name type="scientific">Alexandrium monilatum</name>
    <dbReference type="NCBI Taxonomy" id="311494"/>
    <lineage>
        <taxon>Eukaryota</taxon>
        <taxon>Sar</taxon>
        <taxon>Alveolata</taxon>
        <taxon>Dinophyceae</taxon>
        <taxon>Gonyaulacales</taxon>
        <taxon>Pyrocystaceae</taxon>
        <taxon>Alexandrium</taxon>
    </lineage>
</organism>